<sequence>MKLDIKALLAIAVLAGVVAFFFLAPTDGLQAAPTQKMTTIDGKVIDPDKLSGKPYMVVFWATDCPGCIKEIPHINELYTDFGKDGFEVIAIAMPHDEIGQIKTMRSQRGMNYNIVFDKDGTLAKAFGGVTLTPTNLIISPKGKIALHKVGTFDPASIRQLVTGMLKG</sequence>
<dbReference type="PANTHER" id="PTHR42852">
    <property type="entry name" value="THIOL:DISULFIDE INTERCHANGE PROTEIN DSBE"/>
    <property type="match status" value="1"/>
</dbReference>
<dbReference type="InterPro" id="IPR036249">
    <property type="entry name" value="Thioredoxin-like_sf"/>
</dbReference>
<dbReference type="SUPFAM" id="SSF52833">
    <property type="entry name" value="Thioredoxin-like"/>
    <property type="match status" value="1"/>
</dbReference>
<gene>
    <name evidence="2" type="ORF">HELGO_WM45971</name>
</gene>
<dbReference type="AlphaFoldDB" id="A0A6S6UDK4"/>
<dbReference type="InterPro" id="IPR000866">
    <property type="entry name" value="AhpC/TSA"/>
</dbReference>
<dbReference type="GO" id="GO:0016209">
    <property type="term" value="F:antioxidant activity"/>
    <property type="evidence" value="ECO:0007669"/>
    <property type="project" value="InterPro"/>
</dbReference>
<name>A0A6S6UDK4_9GAMM</name>
<evidence type="ECO:0000259" key="1">
    <source>
        <dbReference type="PROSITE" id="PS51352"/>
    </source>
</evidence>
<protein>
    <submittedName>
        <fullName evidence="2">Redoxin domain protein</fullName>
    </submittedName>
</protein>
<dbReference type="PROSITE" id="PS51352">
    <property type="entry name" value="THIOREDOXIN_2"/>
    <property type="match status" value="1"/>
</dbReference>
<evidence type="ECO:0000313" key="2">
    <source>
        <dbReference type="EMBL" id="CAA6826258.1"/>
    </source>
</evidence>
<dbReference type="GO" id="GO:0016491">
    <property type="term" value="F:oxidoreductase activity"/>
    <property type="evidence" value="ECO:0007669"/>
    <property type="project" value="InterPro"/>
</dbReference>
<dbReference type="PANTHER" id="PTHR42852:SF17">
    <property type="entry name" value="THIOREDOXIN-LIKE PROTEIN HI_1115"/>
    <property type="match status" value="1"/>
</dbReference>
<dbReference type="Pfam" id="PF00578">
    <property type="entry name" value="AhpC-TSA"/>
    <property type="match status" value="1"/>
</dbReference>
<dbReference type="Gene3D" id="3.40.30.10">
    <property type="entry name" value="Glutaredoxin"/>
    <property type="match status" value="1"/>
</dbReference>
<reference evidence="2" key="1">
    <citation type="submission" date="2020-01" db="EMBL/GenBank/DDBJ databases">
        <authorList>
            <person name="Meier V. D."/>
            <person name="Meier V D."/>
        </authorList>
    </citation>
    <scope>NUCLEOTIDE SEQUENCE</scope>
    <source>
        <strain evidence="2">HLG_WM_MAG_09</strain>
    </source>
</reference>
<dbReference type="EMBL" id="CACVAT010000422">
    <property type="protein sequence ID" value="CAA6826258.1"/>
    <property type="molecule type" value="Genomic_DNA"/>
</dbReference>
<dbReference type="InterPro" id="IPR050553">
    <property type="entry name" value="Thioredoxin_ResA/DsbE_sf"/>
</dbReference>
<accession>A0A6S6UDK4</accession>
<dbReference type="CDD" id="cd02966">
    <property type="entry name" value="TlpA_like_family"/>
    <property type="match status" value="1"/>
</dbReference>
<dbReference type="InterPro" id="IPR013766">
    <property type="entry name" value="Thioredoxin_domain"/>
</dbReference>
<proteinExistence type="predicted"/>
<organism evidence="2">
    <name type="scientific">uncultured Thiotrichaceae bacterium</name>
    <dbReference type="NCBI Taxonomy" id="298394"/>
    <lineage>
        <taxon>Bacteria</taxon>
        <taxon>Pseudomonadati</taxon>
        <taxon>Pseudomonadota</taxon>
        <taxon>Gammaproteobacteria</taxon>
        <taxon>Thiotrichales</taxon>
        <taxon>Thiotrichaceae</taxon>
        <taxon>environmental samples</taxon>
    </lineage>
</organism>
<feature type="domain" description="Thioredoxin" evidence="1">
    <location>
        <begin position="26"/>
        <end position="166"/>
    </location>
</feature>